<dbReference type="PANTHER" id="PTHR43792:SF1">
    <property type="entry name" value="N-ACETYLTRANSFERASE DOMAIN-CONTAINING PROTEIN"/>
    <property type="match status" value="1"/>
</dbReference>
<reference evidence="2 3" key="1">
    <citation type="submission" date="2017-05" db="EMBL/GenBank/DDBJ databases">
        <authorList>
            <person name="Song R."/>
            <person name="Chenine A.L."/>
            <person name="Ruprecht R.M."/>
        </authorList>
    </citation>
    <scope>NUCLEOTIDE SEQUENCE [LARGE SCALE GENOMIC DNA]</scope>
    <source>
        <strain evidence="2 3">CECT 8898</strain>
    </source>
</reference>
<keyword evidence="3" id="KW-1185">Reference proteome</keyword>
<dbReference type="Pfam" id="PF13302">
    <property type="entry name" value="Acetyltransf_3"/>
    <property type="match status" value="1"/>
</dbReference>
<dbReference type="RefSeq" id="WP_094020762.1">
    <property type="nucleotide sequence ID" value="NZ_FXYF01000004.1"/>
</dbReference>
<dbReference type="InterPro" id="IPR000182">
    <property type="entry name" value="GNAT_dom"/>
</dbReference>
<feature type="domain" description="N-acetyltransferase" evidence="1">
    <location>
        <begin position="12"/>
        <end position="166"/>
    </location>
</feature>
<accession>A0A238K8Q0</accession>
<dbReference type="InterPro" id="IPR016181">
    <property type="entry name" value="Acyl_CoA_acyltransferase"/>
</dbReference>
<dbReference type="GO" id="GO:0016747">
    <property type="term" value="F:acyltransferase activity, transferring groups other than amino-acyl groups"/>
    <property type="evidence" value="ECO:0007669"/>
    <property type="project" value="InterPro"/>
</dbReference>
<dbReference type="PANTHER" id="PTHR43792">
    <property type="entry name" value="GNAT FAMILY, PUTATIVE (AFU_ORTHOLOGUE AFUA_3G00765)-RELATED-RELATED"/>
    <property type="match status" value="1"/>
</dbReference>
<evidence type="ECO:0000259" key="1">
    <source>
        <dbReference type="PROSITE" id="PS51186"/>
    </source>
</evidence>
<dbReference type="Gene3D" id="3.40.630.30">
    <property type="match status" value="1"/>
</dbReference>
<dbReference type="PROSITE" id="PS51186">
    <property type="entry name" value="GNAT"/>
    <property type="match status" value="1"/>
</dbReference>
<protein>
    <recommendedName>
        <fullName evidence="1">N-acetyltransferase domain-containing protein</fullName>
    </recommendedName>
</protein>
<evidence type="ECO:0000313" key="3">
    <source>
        <dbReference type="Proteomes" id="UP000207598"/>
    </source>
</evidence>
<proteinExistence type="predicted"/>
<name>A0A238K8Q0_9RHOB</name>
<dbReference type="AlphaFoldDB" id="A0A238K8Q0"/>
<gene>
    <name evidence="2" type="ORF">MAA8898_01946</name>
</gene>
<dbReference type="InterPro" id="IPR051531">
    <property type="entry name" value="N-acetyltransferase"/>
</dbReference>
<dbReference type="Proteomes" id="UP000207598">
    <property type="component" value="Unassembled WGS sequence"/>
</dbReference>
<organism evidence="2 3">
    <name type="scientific">Maliponia aquimaris</name>
    <dbReference type="NCBI Taxonomy" id="1673631"/>
    <lineage>
        <taxon>Bacteria</taxon>
        <taxon>Pseudomonadati</taxon>
        <taxon>Pseudomonadota</taxon>
        <taxon>Alphaproteobacteria</taxon>
        <taxon>Rhodobacterales</taxon>
        <taxon>Paracoccaceae</taxon>
        <taxon>Maliponia</taxon>
    </lineage>
</organism>
<sequence length="168" mass="18776">MIPSITLTTDRLTLRTPLEEDFEVIAAFMASDRARFVGGPVTDDFGQWRGFLSGLGHWALRGYGFFMVLHGTQKVGRVGLVNHVMWDEPELGWHIFDGCEGRGYATEAAARVRDWAAAERGLGPLISYIHPDNTASRRVAERLGACFERDTVLLDHPAQVWRHPEGAK</sequence>
<dbReference type="EMBL" id="FXYF01000004">
    <property type="protein sequence ID" value="SMX39229.1"/>
    <property type="molecule type" value="Genomic_DNA"/>
</dbReference>
<evidence type="ECO:0000313" key="2">
    <source>
        <dbReference type="EMBL" id="SMX39229.1"/>
    </source>
</evidence>
<dbReference type="OrthoDB" id="6293260at2"/>
<dbReference type="SUPFAM" id="SSF55729">
    <property type="entry name" value="Acyl-CoA N-acyltransferases (Nat)"/>
    <property type="match status" value="1"/>
</dbReference>